<feature type="compositionally biased region" description="Polar residues" evidence="1">
    <location>
        <begin position="16"/>
        <end position="25"/>
    </location>
</feature>
<organism evidence="3 4">
    <name type="scientific">Cordyceps fumosorosea (strain ARSEF 2679)</name>
    <name type="common">Isaria fumosorosea</name>
    <dbReference type="NCBI Taxonomy" id="1081104"/>
    <lineage>
        <taxon>Eukaryota</taxon>
        <taxon>Fungi</taxon>
        <taxon>Dikarya</taxon>
        <taxon>Ascomycota</taxon>
        <taxon>Pezizomycotina</taxon>
        <taxon>Sordariomycetes</taxon>
        <taxon>Hypocreomycetidae</taxon>
        <taxon>Hypocreales</taxon>
        <taxon>Cordycipitaceae</taxon>
        <taxon>Cordyceps</taxon>
    </lineage>
</organism>
<name>A0A162JIM7_CORFA</name>
<feature type="region of interest" description="Disordered" evidence="1">
    <location>
        <begin position="428"/>
        <end position="449"/>
    </location>
</feature>
<feature type="compositionally biased region" description="Polar residues" evidence="1">
    <location>
        <begin position="568"/>
        <end position="577"/>
    </location>
</feature>
<dbReference type="GeneID" id="30019124"/>
<dbReference type="PANTHER" id="PTHR28067:SF1">
    <property type="entry name" value="DNA REPLICATION REGULATOR SLD3"/>
    <property type="match status" value="1"/>
</dbReference>
<reference evidence="3 4" key="1">
    <citation type="journal article" date="2016" name="Genome Biol. Evol.">
        <title>Divergent and convergent evolution of fungal pathogenicity.</title>
        <authorList>
            <person name="Shang Y."/>
            <person name="Xiao G."/>
            <person name="Zheng P."/>
            <person name="Cen K."/>
            <person name="Zhan S."/>
            <person name="Wang C."/>
        </authorList>
    </citation>
    <scope>NUCLEOTIDE SEQUENCE [LARGE SCALE GENOMIC DNA]</scope>
    <source>
        <strain evidence="3 4">ARSEF 2679</strain>
    </source>
</reference>
<proteinExistence type="predicted"/>
<sequence>MSSSVAADDRVASHSHSGILTQSSDEPIDHAVASAAAALPEARGKRRSDAAMERLLRPSIAVKPHPHALHVQPKMLSPLFLLRRQDLLLGCIDFRSTADEAGHTRLVESRVKILDLEARMVGAAQSVLIARHDGSRRNTVYALERQDDEGRYAICRLGAWVDLERLAHRATAICADRVFTAAVKAEEPTTTATTTTAHMNHVPRSKRAAIEAIQSLVRKKPKPEPGPSSDDAGMRQPVSDQMPLQPTSANAGRQVKQQTAEELQTPGVTSPRIKKREDETSIPEIPCVQPASVQQTHAAQTMDSKDSCAIPKTEVEGLANDAPSGLPSSQVCAHTTHDDHQDTATKIFEHVRAQYFEALYKSMGSLAYFAKGPLSRARSTFHLDLEANLDMTELIDFLKGLILTTVQIDKKYHETAPKIISELSTAVENSDENRSRRRKSKKMTLSKNGLYPHEDDRIRKWWNANKPDEEQLTSAATQIKSRLSVLRTRETQLQMILIMEILALEPLKAADDAAENSLPLLPGEAASQAHRSPAAAHIKKRNKHNLPVLIDVHADRLTIWQSTAADEQQLGEDSQANDLKGSQVLKPSSEPLKDFCTDVIVPFFSARIPDMCNAISKKLGGPVLIPAGGRSHHRSAHKKEQKPGSVTKRPAAPRPVKTLERALSTDQHSRRSVSRGPSNMIALLRSATSTSLPKREGSEPANPRRLPKMEGDSQRRPAFSRSSSSISTASQDVSKASRKAMVDAQVKDAIAALRKPNREVVGQAMEEADQQRALAAKKARKAQRSSIVKATPANNRFRDVFALDQGNPDTPAQQQQYMSDVIPPSSIGPCVPSTGHRSSFRNPMDLDMSPAIDAIGSTPTKQRVTALMFPPSPCASSSLLRGRPEAGGGTAAWPTRDRDHVFATPVKKEKHQQQPVPSLSPVRQPQLQDQTQPQKSIYEALGWDDDYDF</sequence>
<dbReference type="STRING" id="1081104.A0A162JIM7"/>
<dbReference type="RefSeq" id="XP_018706166.1">
    <property type="nucleotide sequence ID" value="XM_018846438.1"/>
</dbReference>
<dbReference type="AlphaFoldDB" id="A0A162JIM7"/>
<feature type="compositionally biased region" description="Low complexity" evidence="1">
    <location>
        <begin position="720"/>
        <end position="734"/>
    </location>
</feature>
<feature type="compositionally biased region" description="Polar residues" evidence="1">
    <location>
        <begin position="238"/>
        <end position="268"/>
    </location>
</feature>
<keyword evidence="4" id="KW-1185">Reference proteome</keyword>
<dbReference type="InterPro" id="IPR042511">
    <property type="entry name" value="Sld3"/>
</dbReference>
<dbReference type="Pfam" id="PF08639">
    <property type="entry name" value="Sld3_STD"/>
    <property type="match status" value="1"/>
</dbReference>
<feature type="region of interest" description="Disordered" evidence="1">
    <location>
        <begin position="216"/>
        <end position="280"/>
    </location>
</feature>
<dbReference type="OrthoDB" id="5395343at2759"/>
<dbReference type="GO" id="GO:0031261">
    <property type="term" value="C:DNA replication preinitiation complex"/>
    <property type="evidence" value="ECO:0007669"/>
    <property type="project" value="TreeGrafter"/>
</dbReference>
<feature type="region of interest" description="Disordered" evidence="1">
    <location>
        <begin position="568"/>
        <end position="587"/>
    </location>
</feature>
<feature type="region of interest" description="Disordered" evidence="1">
    <location>
        <begin position="1"/>
        <end position="25"/>
    </location>
</feature>
<evidence type="ECO:0000256" key="1">
    <source>
        <dbReference type="SAM" id="MobiDB-lite"/>
    </source>
</evidence>
<gene>
    <name evidence="3" type="ORF">ISF_02832</name>
</gene>
<accession>A0A162JIM7</accession>
<feature type="compositionally biased region" description="Basic residues" evidence="1">
    <location>
        <begin position="435"/>
        <end position="444"/>
    </location>
</feature>
<feature type="compositionally biased region" description="Low complexity" evidence="1">
    <location>
        <begin position="921"/>
        <end position="934"/>
    </location>
</feature>
<feature type="domain" description="DNA replication regulator Sld3 C-terminal" evidence="2">
    <location>
        <begin position="347"/>
        <end position="861"/>
    </location>
</feature>
<dbReference type="GO" id="GO:0006270">
    <property type="term" value="P:DNA replication initiation"/>
    <property type="evidence" value="ECO:0007669"/>
    <property type="project" value="InterPro"/>
</dbReference>
<dbReference type="InterPro" id="IPR013948">
    <property type="entry name" value="DNA_replication_reg_Sld3_C"/>
</dbReference>
<feature type="region of interest" description="Disordered" evidence="1">
    <location>
        <begin position="875"/>
        <end position="949"/>
    </location>
</feature>
<dbReference type="Proteomes" id="UP000076744">
    <property type="component" value="Unassembled WGS sequence"/>
</dbReference>
<evidence type="ECO:0000313" key="4">
    <source>
        <dbReference type="Proteomes" id="UP000076744"/>
    </source>
</evidence>
<dbReference type="Gene3D" id="1.20.58.2130">
    <property type="match status" value="1"/>
</dbReference>
<feature type="compositionally biased region" description="Basic residues" evidence="1">
    <location>
        <begin position="630"/>
        <end position="640"/>
    </location>
</feature>
<dbReference type="EMBL" id="AZHB01000005">
    <property type="protein sequence ID" value="OAA69562.1"/>
    <property type="molecule type" value="Genomic_DNA"/>
</dbReference>
<feature type="region of interest" description="Disordered" evidence="1">
    <location>
        <begin position="625"/>
        <end position="737"/>
    </location>
</feature>
<evidence type="ECO:0000313" key="3">
    <source>
        <dbReference type="EMBL" id="OAA69562.1"/>
    </source>
</evidence>
<dbReference type="PANTHER" id="PTHR28067">
    <property type="entry name" value="DNA REPLICATION REGULATOR SLD3"/>
    <property type="match status" value="1"/>
</dbReference>
<comment type="caution">
    <text evidence="3">The sequence shown here is derived from an EMBL/GenBank/DDBJ whole genome shotgun (WGS) entry which is preliminary data.</text>
</comment>
<protein>
    <submittedName>
        <fullName evidence="3">DNA replication regulator Sld3</fullName>
    </submittedName>
</protein>
<evidence type="ECO:0000259" key="2">
    <source>
        <dbReference type="Pfam" id="PF08639"/>
    </source>
</evidence>